<dbReference type="AlphaFoldDB" id="A0A7J6CY38"/>
<feature type="compositionally biased region" description="Basic and acidic residues" evidence="3">
    <location>
        <begin position="135"/>
        <end position="146"/>
    </location>
</feature>
<evidence type="ECO:0000313" key="6">
    <source>
        <dbReference type="Proteomes" id="UP000579812"/>
    </source>
</evidence>
<feature type="compositionally biased region" description="Basic and acidic residues" evidence="3">
    <location>
        <begin position="114"/>
        <end position="126"/>
    </location>
</feature>
<dbReference type="Proteomes" id="UP000579812">
    <property type="component" value="Unassembled WGS sequence"/>
</dbReference>
<evidence type="ECO:0000256" key="4">
    <source>
        <dbReference type="SAM" id="Phobius"/>
    </source>
</evidence>
<evidence type="ECO:0000313" key="5">
    <source>
        <dbReference type="EMBL" id="KAF4111533.1"/>
    </source>
</evidence>
<dbReference type="InterPro" id="IPR052464">
    <property type="entry name" value="Synovial_Prolif_Regulator"/>
</dbReference>
<name>A0A7J6CY38_9TELE</name>
<gene>
    <name evidence="5" type="ORF">G5714_008564</name>
</gene>
<dbReference type="InterPro" id="IPR000096">
    <property type="entry name" value="Serum_amyloid_A"/>
</dbReference>
<dbReference type="Pfam" id="PF00277">
    <property type="entry name" value="SAA"/>
    <property type="match status" value="1"/>
</dbReference>
<dbReference type="EMBL" id="JAAMOB010000007">
    <property type="protein sequence ID" value="KAF4111533.1"/>
    <property type="molecule type" value="Genomic_DNA"/>
</dbReference>
<comment type="function">
    <text evidence="2">Major acute phase reactant. Apolipoprotein of the HDL complex.</text>
</comment>
<dbReference type="PANTHER" id="PTHR23424">
    <property type="entry name" value="SERUM AMYLOID A"/>
    <property type="match status" value="1"/>
</dbReference>
<protein>
    <recommendedName>
        <fullName evidence="2">Serum amyloid A protein</fullName>
    </recommendedName>
</protein>
<keyword evidence="4" id="KW-1133">Transmembrane helix</keyword>
<dbReference type="GO" id="GO:0006953">
    <property type="term" value="P:acute-phase response"/>
    <property type="evidence" value="ECO:0007669"/>
    <property type="project" value="UniProtKB-UniRule"/>
</dbReference>
<evidence type="ECO:0000256" key="3">
    <source>
        <dbReference type="SAM" id="MobiDB-lite"/>
    </source>
</evidence>
<keyword evidence="4" id="KW-0812">Transmembrane</keyword>
<reference evidence="5 6" key="1">
    <citation type="submission" date="2020-04" db="EMBL/GenBank/DDBJ databases">
        <title>Chromosome-level genome assembly of a cyprinid fish Onychostoma macrolepis by integration of Nanopore Sequencing, Bionano and Hi-C technology.</title>
        <authorList>
            <person name="Wang D."/>
        </authorList>
    </citation>
    <scope>NUCLEOTIDE SEQUENCE [LARGE SCALE GENOMIC DNA]</scope>
    <source>
        <strain evidence="5">SWU-2019</strain>
        <tissue evidence="5">Muscle</tissue>
    </source>
</reference>
<dbReference type="Gene3D" id="1.10.132.110">
    <property type="entry name" value="Serum amyloid A protein"/>
    <property type="match status" value="1"/>
</dbReference>
<proteinExistence type="inferred from homology"/>
<dbReference type="PANTHER" id="PTHR23424:SF29">
    <property type="entry name" value="SERUM AMYLOID A PROTEIN"/>
    <property type="match status" value="1"/>
</dbReference>
<feature type="transmembrane region" description="Helical" evidence="4">
    <location>
        <begin position="20"/>
        <end position="39"/>
    </location>
</feature>
<comment type="similarity">
    <text evidence="1 2">Belongs to the SAA family.</text>
</comment>
<comment type="caution">
    <text evidence="5">The sequence shown here is derived from an EMBL/GenBank/DDBJ whole genome shotgun (WGS) entry which is preliminary data.</text>
</comment>
<organism evidence="5 6">
    <name type="scientific">Onychostoma macrolepis</name>
    <dbReference type="NCBI Taxonomy" id="369639"/>
    <lineage>
        <taxon>Eukaryota</taxon>
        <taxon>Metazoa</taxon>
        <taxon>Chordata</taxon>
        <taxon>Craniata</taxon>
        <taxon>Vertebrata</taxon>
        <taxon>Euteleostomi</taxon>
        <taxon>Actinopterygii</taxon>
        <taxon>Neopterygii</taxon>
        <taxon>Teleostei</taxon>
        <taxon>Ostariophysi</taxon>
        <taxon>Cypriniformes</taxon>
        <taxon>Cyprinidae</taxon>
        <taxon>Acrossocheilinae</taxon>
        <taxon>Onychostoma</taxon>
    </lineage>
</organism>
<dbReference type="GO" id="GO:0034364">
    <property type="term" value="C:high-density lipoprotein particle"/>
    <property type="evidence" value="ECO:0007669"/>
    <property type="project" value="UniProtKB-UniRule"/>
</dbReference>
<evidence type="ECO:0000256" key="1">
    <source>
        <dbReference type="ARBA" id="ARBA00007745"/>
    </source>
</evidence>
<keyword evidence="2" id="KW-0011">Acute phase</keyword>
<sequence>MTWDSDSLTNLPDVSELNEPESSVIMKLILAVLVLVLVVETQAQWYRYPEQAIEGARDMRRAYQDMLEANHKHSDKYFHARGNYDAASRGPGGRWAAEVISDAREAMQILTRRGHSDSEADQEANRWGRNGGDPNHYRPEKLPKKY</sequence>
<accession>A0A7J6CY38</accession>
<dbReference type="SMART" id="SM00197">
    <property type="entry name" value="SAA"/>
    <property type="match status" value="1"/>
</dbReference>
<dbReference type="PRINTS" id="PR00306">
    <property type="entry name" value="SERUMAMYLOID"/>
</dbReference>
<keyword evidence="6" id="KW-1185">Reference proteome</keyword>
<keyword evidence="2" id="KW-0345">HDL</keyword>
<feature type="region of interest" description="Disordered" evidence="3">
    <location>
        <begin position="109"/>
        <end position="146"/>
    </location>
</feature>
<evidence type="ECO:0000256" key="2">
    <source>
        <dbReference type="RuleBase" id="RU000539"/>
    </source>
</evidence>
<dbReference type="PIRSF" id="PIRSF002472">
    <property type="entry name" value="Serum_amyloid_A"/>
    <property type="match status" value="1"/>
</dbReference>
<keyword evidence="4" id="KW-0472">Membrane</keyword>
<dbReference type="FunFam" id="1.10.132.110:FF:000001">
    <property type="entry name" value="Serum amyloid A protein"/>
    <property type="match status" value="1"/>
</dbReference>